<feature type="region of interest" description="Disordered" evidence="9">
    <location>
        <begin position="1"/>
        <end position="74"/>
    </location>
</feature>
<comment type="caution">
    <text evidence="12">The sequence shown here is derived from an EMBL/GenBank/DDBJ whole genome shotgun (WGS) entry which is preliminary data.</text>
</comment>
<evidence type="ECO:0000256" key="2">
    <source>
        <dbReference type="ARBA" id="ARBA00022527"/>
    </source>
</evidence>
<feature type="compositionally biased region" description="Gly residues" evidence="9">
    <location>
        <begin position="60"/>
        <end position="70"/>
    </location>
</feature>
<evidence type="ECO:0000256" key="4">
    <source>
        <dbReference type="ARBA" id="ARBA00022741"/>
    </source>
</evidence>
<keyword evidence="5" id="KW-0418">Kinase</keyword>
<dbReference type="PANTHER" id="PTHR24356:SF354">
    <property type="entry name" value="SERINE_THREONINE PROTEIN KINASE IRE4-RELATED"/>
    <property type="match status" value="1"/>
</dbReference>
<dbReference type="Gene3D" id="3.30.200.20">
    <property type="entry name" value="Phosphorylase Kinase, domain 1"/>
    <property type="match status" value="2"/>
</dbReference>
<dbReference type="PROSITE" id="PS51285">
    <property type="entry name" value="AGC_KINASE_CTER"/>
    <property type="match status" value="1"/>
</dbReference>
<evidence type="ECO:0000256" key="9">
    <source>
        <dbReference type="SAM" id="MobiDB-lite"/>
    </source>
</evidence>
<evidence type="ECO:0000256" key="7">
    <source>
        <dbReference type="ARBA" id="ARBA00047899"/>
    </source>
</evidence>
<dbReference type="PROSITE" id="PS50011">
    <property type="entry name" value="PROTEIN_KINASE_DOM"/>
    <property type="match status" value="1"/>
</dbReference>
<dbReference type="FunFam" id="1.10.510.10:FF:000446">
    <property type="entry name" value="Microtubule associated serine/threonine kinase 2"/>
    <property type="match status" value="1"/>
</dbReference>
<keyword evidence="3" id="KW-0808">Transferase</keyword>
<dbReference type="Pfam" id="PF00069">
    <property type="entry name" value="Pkinase"/>
    <property type="match status" value="1"/>
</dbReference>
<keyword evidence="4" id="KW-0547">Nucleotide-binding</keyword>
<organism evidence="12 13">
    <name type="scientific">Dendrobium thyrsiflorum</name>
    <name type="common">Pinecone-like raceme dendrobium</name>
    <name type="synonym">Orchid</name>
    <dbReference type="NCBI Taxonomy" id="117978"/>
    <lineage>
        <taxon>Eukaryota</taxon>
        <taxon>Viridiplantae</taxon>
        <taxon>Streptophyta</taxon>
        <taxon>Embryophyta</taxon>
        <taxon>Tracheophyta</taxon>
        <taxon>Spermatophyta</taxon>
        <taxon>Magnoliopsida</taxon>
        <taxon>Liliopsida</taxon>
        <taxon>Asparagales</taxon>
        <taxon>Orchidaceae</taxon>
        <taxon>Epidendroideae</taxon>
        <taxon>Malaxideae</taxon>
        <taxon>Dendrobiinae</taxon>
        <taxon>Dendrobium</taxon>
    </lineage>
</organism>
<dbReference type="CDD" id="cd05579">
    <property type="entry name" value="STKc_MAST_like"/>
    <property type="match status" value="1"/>
</dbReference>
<dbReference type="AlphaFoldDB" id="A0ABD0U9K1"/>
<reference evidence="12 13" key="1">
    <citation type="journal article" date="2024" name="Plant Biotechnol. J.">
        <title>Dendrobium thyrsiflorum genome and its molecular insights into genes involved in important horticultural traits.</title>
        <authorList>
            <person name="Chen B."/>
            <person name="Wang J.Y."/>
            <person name="Zheng P.J."/>
            <person name="Li K.L."/>
            <person name="Liang Y.M."/>
            <person name="Chen X.F."/>
            <person name="Zhang C."/>
            <person name="Zhao X."/>
            <person name="He X."/>
            <person name="Zhang G.Q."/>
            <person name="Liu Z.J."/>
            <person name="Xu Q."/>
        </authorList>
    </citation>
    <scope>NUCLEOTIDE SEQUENCE [LARGE SCALE GENOMIC DNA]</scope>
    <source>
        <strain evidence="12">GZMU011</strain>
    </source>
</reference>
<dbReference type="InterPro" id="IPR011009">
    <property type="entry name" value="Kinase-like_dom_sf"/>
</dbReference>
<dbReference type="InterPro" id="IPR000719">
    <property type="entry name" value="Prot_kinase_dom"/>
</dbReference>
<dbReference type="Gene3D" id="1.10.510.10">
    <property type="entry name" value="Transferase(Phosphotransferase) domain 1"/>
    <property type="match status" value="1"/>
</dbReference>
<accession>A0ABD0U9K1</accession>
<comment type="catalytic activity">
    <reaction evidence="8">
        <text>L-seryl-[protein] + ATP = O-phospho-L-seryl-[protein] + ADP + H(+)</text>
        <dbReference type="Rhea" id="RHEA:17989"/>
        <dbReference type="Rhea" id="RHEA-COMP:9863"/>
        <dbReference type="Rhea" id="RHEA-COMP:11604"/>
        <dbReference type="ChEBI" id="CHEBI:15378"/>
        <dbReference type="ChEBI" id="CHEBI:29999"/>
        <dbReference type="ChEBI" id="CHEBI:30616"/>
        <dbReference type="ChEBI" id="CHEBI:83421"/>
        <dbReference type="ChEBI" id="CHEBI:456216"/>
        <dbReference type="EC" id="2.7.11.1"/>
    </reaction>
</comment>
<keyword evidence="2" id="KW-0723">Serine/threonine-protein kinase</keyword>
<dbReference type="InterPro" id="IPR008271">
    <property type="entry name" value="Ser/Thr_kinase_AS"/>
</dbReference>
<dbReference type="Proteomes" id="UP001552299">
    <property type="component" value="Unassembled WGS sequence"/>
</dbReference>
<dbReference type="SUPFAM" id="SSF56112">
    <property type="entry name" value="Protein kinase-like (PK-like)"/>
    <property type="match status" value="1"/>
</dbReference>
<dbReference type="PROSITE" id="PS00108">
    <property type="entry name" value="PROTEIN_KINASE_ST"/>
    <property type="match status" value="1"/>
</dbReference>
<evidence type="ECO:0000259" key="11">
    <source>
        <dbReference type="PROSITE" id="PS51285"/>
    </source>
</evidence>
<dbReference type="PANTHER" id="PTHR24356">
    <property type="entry name" value="SERINE/THREONINE-PROTEIN KINASE"/>
    <property type="match status" value="1"/>
</dbReference>
<evidence type="ECO:0000256" key="6">
    <source>
        <dbReference type="ARBA" id="ARBA00022840"/>
    </source>
</evidence>
<feature type="domain" description="AGC-kinase C-terminal" evidence="11">
    <location>
        <begin position="986"/>
        <end position="1048"/>
    </location>
</feature>
<comment type="catalytic activity">
    <reaction evidence="7">
        <text>L-threonyl-[protein] + ATP = O-phospho-L-threonyl-[protein] + ADP + H(+)</text>
        <dbReference type="Rhea" id="RHEA:46608"/>
        <dbReference type="Rhea" id="RHEA-COMP:11060"/>
        <dbReference type="Rhea" id="RHEA-COMP:11605"/>
        <dbReference type="ChEBI" id="CHEBI:15378"/>
        <dbReference type="ChEBI" id="CHEBI:30013"/>
        <dbReference type="ChEBI" id="CHEBI:30616"/>
        <dbReference type="ChEBI" id="CHEBI:61977"/>
        <dbReference type="ChEBI" id="CHEBI:456216"/>
        <dbReference type="EC" id="2.7.11.1"/>
    </reaction>
</comment>
<dbReference type="EMBL" id="JANQDX010000018">
    <property type="protein sequence ID" value="KAL0907076.1"/>
    <property type="molecule type" value="Genomic_DNA"/>
</dbReference>
<feature type="domain" description="Protein kinase" evidence="10">
    <location>
        <begin position="670"/>
        <end position="985"/>
    </location>
</feature>
<evidence type="ECO:0000259" key="10">
    <source>
        <dbReference type="PROSITE" id="PS50011"/>
    </source>
</evidence>
<dbReference type="InterPro" id="IPR058783">
    <property type="entry name" value="IREH1/IRE-like_N"/>
</dbReference>
<proteinExistence type="predicted"/>
<keyword evidence="6" id="KW-0067">ATP-binding</keyword>
<dbReference type="InterPro" id="IPR000961">
    <property type="entry name" value="AGC-kinase_C"/>
</dbReference>
<evidence type="ECO:0000313" key="13">
    <source>
        <dbReference type="Proteomes" id="UP001552299"/>
    </source>
</evidence>
<gene>
    <name evidence="12" type="ORF">M5K25_025618</name>
</gene>
<evidence type="ECO:0000256" key="5">
    <source>
        <dbReference type="ARBA" id="ARBA00022777"/>
    </source>
</evidence>
<sequence>MAEVDKSDIPYGLNRIRTQRDALEEPSSSGGDDSPARGGFWGGLGRDGLRLAGPRVRAAGNGGRKSGGGKGFRKGRKISRWFTSYLASKDSNKSSKSILPNSETKRSSYLPDLNEITEKQLLQETNLNKKGCGPHKSFSHEIGPKGGTQPVQPRARSYCDLKELLCSFHSKFEAAKEVANADLAAFVADVANGLENGTLSGEQETAEYLILLSKKCMEMSPSRFRDDCEGIVQVLAERWQKSQGGCMKQLLTRMLFILTRCNRILQFQKDGDPINEESLNRFQLCIESVPAFDRKWNASSQNGYFDINNFLEQDCHPKHETEDYNKISVTSVRNHKTFPNAFISTSPENNNSGDGLLRPQRIYGSITERLLDICNNDFPYEKEGSEVSDLVICRICEEKVPASHLEAHSYICAYADKCDLEGFDLDERLLNIADVLEQLVESYNQSSHASCSSPEISRIQNADSIPAFESFSPKAQDSHQKNDWMFDDIHEMDTASIEDPLTPASGHWKSLLAMKLGSCFPSSSNGSPTPASSINTPRSTHFDLFWLEHNATTEHEDLNQMTELVDIARRVAQVNLASDEVFEYLDVCWEDLLDILHNKPKALILDTFGKHIRNLLKEKYLLAMELGDENRLSSIIQIEANGHVSRNASENKISPPLRLLHKERTGIDDFDLIKPISRGAFGRVFLARKRRTGDLFAIKDYLRGIGFSTIATKALFSFLMPCISSILIVEVLKKLDMIRKNDVERILAERNILITVRNPFVVRFYYSFTCRENLYLVMEYLNGGDLYSLLRKVGCLNEDIVRIYMAELVLALDYLHSLGIIHRDLKPDNILIANDGHIKLTDFGLSKIGLINSAIHLSGTAISGPAQLDSSESTQQSGREIQSFAVGTPDYLAPEILLGTGHGYAADWWSVGVILFELITGIPPFTARLPEMIFDNILNRKIPWPHIPDDMSPEAKDIIDRLLVQEPNLRLGAKGASEVKVHPFFKEIDWENLALQKAAFIPHPEGADDTSYFISRHPPSTCQMEDNESSSDFTSNAYNSNLEMDPVSNVDKKNEMKFDAEVGLDLASLNFSFKNLSQLASMNFDVLVQNGKASKGPSQVKGE</sequence>
<dbReference type="Pfam" id="PF26031">
    <property type="entry name" value="IREH1"/>
    <property type="match status" value="1"/>
</dbReference>
<evidence type="ECO:0000313" key="12">
    <source>
        <dbReference type="EMBL" id="KAL0907076.1"/>
    </source>
</evidence>
<feature type="region of interest" description="Disordered" evidence="9">
    <location>
        <begin position="128"/>
        <end position="152"/>
    </location>
</feature>
<dbReference type="EC" id="2.7.11.1" evidence="1"/>
<keyword evidence="13" id="KW-1185">Reference proteome</keyword>
<name>A0ABD0U9K1_DENTH</name>
<feature type="compositionally biased region" description="Low complexity" evidence="9">
    <location>
        <begin position="50"/>
        <end position="59"/>
    </location>
</feature>
<evidence type="ECO:0000256" key="3">
    <source>
        <dbReference type="ARBA" id="ARBA00022679"/>
    </source>
</evidence>
<dbReference type="GO" id="GO:0004674">
    <property type="term" value="F:protein serine/threonine kinase activity"/>
    <property type="evidence" value="ECO:0007669"/>
    <property type="project" value="UniProtKB-KW"/>
</dbReference>
<protein>
    <recommendedName>
        <fullName evidence="1">non-specific serine/threonine protein kinase</fullName>
        <ecNumber evidence="1">2.7.11.1</ecNumber>
    </recommendedName>
</protein>
<evidence type="ECO:0000256" key="8">
    <source>
        <dbReference type="ARBA" id="ARBA00048679"/>
    </source>
</evidence>
<evidence type="ECO:0000256" key="1">
    <source>
        <dbReference type="ARBA" id="ARBA00012513"/>
    </source>
</evidence>
<dbReference type="GO" id="GO:0005524">
    <property type="term" value="F:ATP binding"/>
    <property type="evidence" value="ECO:0007669"/>
    <property type="project" value="UniProtKB-KW"/>
</dbReference>
<dbReference type="SMART" id="SM00220">
    <property type="entry name" value="S_TKc"/>
    <property type="match status" value="1"/>
</dbReference>
<dbReference type="InterPro" id="IPR050236">
    <property type="entry name" value="Ser_Thr_kinase_AGC"/>
</dbReference>